<organism evidence="4 5">
    <name type="scientific">Clostridium tagluense</name>
    <dbReference type="NCBI Taxonomy" id="360422"/>
    <lineage>
        <taxon>Bacteria</taxon>
        <taxon>Bacillati</taxon>
        <taxon>Bacillota</taxon>
        <taxon>Clostridia</taxon>
        <taxon>Eubacteriales</taxon>
        <taxon>Clostridiaceae</taxon>
        <taxon>Clostridium</taxon>
    </lineage>
</organism>
<dbReference type="CDD" id="cd00487">
    <property type="entry name" value="Pep_deformylase"/>
    <property type="match status" value="1"/>
</dbReference>
<dbReference type="Pfam" id="PF01327">
    <property type="entry name" value="Pep_deformylase"/>
    <property type="match status" value="1"/>
</dbReference>
<evidence type="ECO:0000256" key="3">
    <source>
        <dbReference type="HAMAP-Rule" id="MF_00163"/>
    </source>
</evidence>
<dbReference type="GO" id="GO:0046872">
    <property type="term" value="F:metal ion binding"/>
    <property type="evidence" value="ECO:0007669"/>
    <property type="project" value="UniProtKB-KW"/>
</dbReference>
<dbReference type="PANTHER" id="PTHR10458">
    <property type="entry name" value="PEPTIDE DEFORMYLASE"/>
    <property type="match status" value="1"/>
</dbReference>
<dbReference type="SUPFAM" id="SSF56420">
    <property type="entry name" value="Peptide deformylase"/>
    <property type="match status" value="1"/>
</dbReference>
<dbReference type="Gene3D" id="3.90.45.10">
    <property type="entry name" value="Peptide deformylase"/>
    <property type="match status" value="1"/>
</dbReference>
<evidence type="ECO:0000256" key="2">
    <source>
        <dbReference type="ARBA" id="ARBA00023004"/>
    </source>
</evidence>
<dbReference type="GO" id="GO:0042586">
    <property type="term" value="F:peptide deformylase activity"/>
    <property type="evidence" value="ECO:0007669"/>
    <property type="project" value="UniProtKB-UniRule"/>
</dbReference>
<keyword evidence="2 3" id="KW-0408">Iron</keyword>
<dbReference type="NCBIfam" id="NF001159">
    <property type="entry name" value="PRK00150.1-3"/>
    <property type="match status" value="1"/>
</dbReference>
<evidence type="ECO:0000313" key="4">
    <source>
        <dbReference type="EMBL" id="GCD11816.1"/>
    </source>
</evidence>
<feature type="binding site" evidence="3">
    <location>
        <position position="133"/>
    </location>
    <ligand>
        <name>Fe cation</name>
        <dbReference type="ChEBI" id="CHEBI:24875"/>
    </ligand>
</feature>
<dbReference type="RefSeq" id="WP_125003958.1">
    <property type="nucleotide sequence ID" value="NZ_BHYK01000022.1"/>
</dbReference>
<reference evidence="4 5" key="1">
    <citation type="submission" date="2018-11" db="EMBL/GenBank/DDBJ databases">
        <title>Genome sequencing and assembly of Clostridium tagluense strain A121.</title>
        <authorList>
            <person name="Murakami T."/>
            <person name="Segawa T."/>
            <person name="Shcherbakova V.A."/>
            <person name="Mori H."/>
            <person name="Yoshimura Y."/>
        </authorList>
    </citation>
    <scope>NUCLEOTIDE SEQUENCE [LARGE SCALE GENOMIC DNA]</scope>
    <source>
        <strain evidence="4 5">A121</strain>
    </source>
</reference>
<gene>
    <name evidence="4" type="primary">def_2</name>
    <name evidence="3" type="synonym">def</name>
    <name evidence="4" type="ORF">Ctaglu_34390</name>
</gene>
<keyword evidence="3" id="KW-0479">Metal-binding</keyword>
<dbReference type="EMBL" id="BHYK01000022">
    <property type="protein sequence ID" value="GCD11816.1"/>
    <property type="molecule type" value="Genomic_DNA"/>
</dbReference>
<dbReference type="InterPro" id="IPR036821">
    <property type="entry name" value="Peptide_deformylase_sf"/>
</dbReference>
<sequence>MAVRKILQYGDKRLNSICDKVFKVDGKILNLVDDMMDTLYEGNGIGLAAPQIGVLKRVILIDLGNEEEEPIIVINPKITAKSGNEKDYEGCLSYLGHEGEVFRPTNVTVEGMNIKGKPVTYKAEGLLARAFCHEIDHLDGILYMSKAEEMYELAEEEEE</sequence>
<feature type="binding site" evidence="3">
    <location>
        <position position="137"/>
    </location>
    <ligand>
        <name>Fe cation</name>
        <dbReference type="ChEBI" id="CHEBI:24875"/>
    </ligand>
</feature>
<dbReference type="EC" id="3.5.1.88" evidence="3"/>
<evidence type="ECO:0000256" key="1">
    <source>
        <dbReference type="ARBA" id="ARBA00010759"/>
    </source>
</evidence>
<keyword evidence="3" id="KW-0648">Protein biosynthesis</keyword>
<dbReference type="OrthoDB" id="9784988at2"/>
<comment type="caution">
    <text evidence="4">The sequence shown here is derived from an EMBL/GenBank/DDBJ whole genome shotgun (WGS) entry which is preliminary data.</text>
</comment>
<dbReference type="HAMAP" id="MF_00163">
    <property type="entry name" value="Pep_deformylase"/>
    <property type="match status" value="1"/>
</dbReference>
<comment type="catalytic activity">
    <reaction evidence="3">
        <text>N-terminal N-formyl-L-methionyl-[peptide] + H2O = N-terminal L-methionyl-[peptide] + formate</text>
        <dbReference type="Rhea" id="RHEA:24420"/>
        <dbReference type="Rhea" id="RHEA-COMP:10639"/>
        <dbReference type="Rhea" id="RHEA-COMP:10640"/>
        <dbReference type="ChEBI" id="CHEBI:15377"/>
        <dbReference type="ChEBI" id="CHEBI:15740"/>
        <dbReference type="ChEBI" id="CHEBI:49298"/>
        <dbReference type="ChEBI" id="CHEBI:64731"/>
        <dbReference type="EC" id="3.5.1.88"/>
    </reaction>
</comment>
<feature type="binding site" evidence="3">
    <location>
        <position position="91"/>
    </location>
    <ligand>
        <name>Fe cation</name>
        <dbReference type="ChEBI" id="CHEBI:24875"/>
    </ligand>
</feature>
<proteinExistence type="inferred from homology"/>
<keyword evidence="3" id="KW-0378">Hydrolase</keyword>
<dbReference type="GO" id="GO:0006412">
    <property type="term" value="P:translation"/>
    <property type="evidence" value="ECO:0007669"/>
    <property type="project" value="UniProtKB-UniRule"/>
</dbReference>
<dbReference type="InterPro" id="IPR023635">
    <property type="entry name" value="Peptide_deformylase"/>
</dbReference>
<evidence type="ECO:0000313" key="5">
    <source>
        <dbReference type="Proteomes" id="UP000287872"/>
    </source>
</evidence>
<comment type="function">
    <text evidence="3">Removes the formyl group from the N-terminal Met of newly synthesized proteins. Requires at least a dipeptide for an efficient rate of reaction. N-terminal L-methionine is a prerequisite for activity but the enzyme has broad specificity at other positions.</text>
</comment>
<dbReference type="Proteomes" id="UP000287872">
    <property type="component" value="Unassembled WGS sequence"/>
</dbReference>
<dbReference type="AlphaFoldDB" id="A0A401UQM2"/>
<comment type="similarity">
    <text evidence="1 3">Belongs to the polypeptide deformylase family.</text>
</comment>
<dbReference type="PIRSF" id="PIRSF004749">
    <property type="entry name" value="Pep_def"/>
    <property type="match status" value="1"/>
</dbReference>
<dbReference type="NCBIfam" id="TIGR00079">
    <property type="entry name" value="pept_deformyl"/>
    <property type="match status" value="1"/>
</dbReference>
<protein>
    <recommendedName>
        <fullName evidence="3">Peptide deformylase</fullName>
        <shortName evidence="3">PDF</shortName>
        <ecNumber evidence="3">3.5.1.88</ecNumber>
    </recommendedName>
    <alternativeName>
        <fullName evidence="3">Polypeptide deformylase</fullName>
    </alternativeName>
</protein>
<comment type="cofactor">
    <cofactor evidence="3">
        <name>Fe(2+)</name>
        <dbReference type="ChEBI" id="CHEBI:29033"/>
    </cofactor>
    <text evidence="3">Binds 1 Fe(2+) ion.</text>
</comment>
<feature type="active site" evidence="3">
    <location>
        <position position="134"/>
    </location>
</feature>
<keyword evidence="5" id="KW-1185">Reference proteome</keyword>
<dbReference type="PANTHER" id="PTHR10458:SF22">
    <property type="entry name" value="PEPTIDE DEFORMYLASE"/>
    <property type="match status" value="1"/>
</dbReference>
<name>A0A401UQM2_9CLOT</name>
<dbReference type="PRINTS" id="PR01576">
    <property type="entry name" value="PDEFORMYLASE"/>
</dbReference>
<accession>A0A401UQM2</accession>